<dbReference type="Proteomes" id="UP000030755">
    <property type="component" value="Unassembled WGS sequence"/>
</dbReference>
<dbReference type="Pfam" id="PF13513">
    <property type="entry name" value="HEAT_EZ"/>
    <property type="match status" value="1"/>
</dbReference>
<dbReference type="STRING" id="988480.A0A075B2R0"/>
<gene>
    <name evidence="7" type="ORF">O9G_000652</name>
</gene>
<dbReference type="GO" id="GO:0006606">
    <property type="term" value="P:protein import into nucleus"/>
    <property type="evidence" value="ECO:0007669"/>
    <property type="project" value="InterPro"/>
</dbReference>
<dbReference type="PANTHER" id="PTHR10527">
    <property type="entry name" value="IMPORTIN BETA"/>
    <property type="match status" value="1"/>
</dbReference>
<evidence type="ECO:0000256" key="3">
    <source>
        <dbReference type="ARBA" id="ARBA00022490"/>
    </source>
</evidence>
<accession>A0A075B2R0</accession>
<organism evidence="7 8">
    <name type="scientific">Rozella allomycis (strain CSF55)</name>
    <dbReference type="NCBI Taxonomy" id="988480"/>
    <lineage>
        <taxon>Eukaryota</taxon>
        <taxon>Fungi</taxon>
        <taxon>Fungi incertae sedis</taxon>
        <taxon>Cryptomycota</taxon>
        <taxon>Cryptomycota incertae sedis</taxon>
        <taxon>Rozella</taxon>
    </lineage>
</organism>
<proteinExistence type="predicted"/>
<evidence type="ECO:0000256" key="4">
    <source>
        <dbReference type="ARBA" id="ARBA00022737"/>
    </source>
</evidence>
<dbReference type="EMBL" id="KE560848">
    <property type="protein sequence ID" value="EPZ35256.1"/>
    <property type="molecule type" value="Genomic_DNA"/>
</dbReference>
<sequence>MWNPNPEILSRLTRVLSHASHGDTASQKALQTELANLRASTVDLNMYYVYIFGSSSVNADIRAIAGLSLKNQLRYMDLSTMAREQIEFMKQASLQALACEMALVSNTSGTLITTLIAQGTLDLWPDLLSQLMGMFMNPEVHYKLGYLNALTKICEDNVKELEHHASKPLENVVPFLLNLLQHPQIIMKVKALDCLNHLISLSSEALNKNLEKFVGLLASLSNQEKSEEIKVPLCRCLVSLLETYGVSLQQLYPSVIEYMIDIASNSKDSHVAQEATEFFLAMAEMQELCKMLVPYFDRLIPLLMKNMIYLPEYEIVIQHGDELTGSIERKDNLKPRHHKQKNRSNEDDEDEEDDDDLEDDFGDWNLRKCSAATIDILATQKQLMNDFLKILLPTINNYILNQQWEIKEVGILALGAIAEGCEQVISQNLPQLFPFLMENINHPRPLVRSITCWCLSRYATWFTETIHHDDSKYFAPLLEALLHRLMDKSSYVQQSACTALSMFQDSAGPFMEKYLLAIINSYINAFKSYDSKRNQLVVLDSIRSLIENCSEQLNAPQYLEILCPFFINLLNQLHVSDVLVYGVMEAVTSLVLAGGVHAIEFSNQVFIHSLNMWKLSVHEQELFVADPSRDEPELDIETSAIDAIAACFEGLGNSIDPILSSKKQEFYELLLKAVNDPDKSVVESAVMLIGDMASHSFNNILPILPMVIPILIKLIPDVLDPMWSVLTSNLFWALSVITIGWGSNIEQYADHIMQKALKVLSQQNNRRQVLENIAILIGRMATVCPLKVAALFSTGFLPSWCIALNYVVSPGEKVSAFDGLCDAIMADPNKVTKHIPFVCYSFLSYHGAPEIVVGYRDMIGHTWDNLLAQSNILNQEDINKLNTRFLK</sequence>
<dbReference type="InterPro" id="IPR016024">
    <property type="entry name" value="ARM-type_fold"/>
</dbReference>
<dbReference type="GO" id="GO:0005737">
    <property type="term" value="C:cytoplasm"/>
    <property type="evidence" value="ECO:0007669"/>
    <property type="project" value="UniProtKB-SubCell"/>
</dbReference>
<name>A0A075B2R0_ROZAC</name>
<evidence type="ECO:0000256" key="6">
    <source>
        <dbReference type="SAM" id="MobiDB-lite"/>
    </source>
</evidence>
<feature type="region of interest" description="Disordered" evidence="6">
    <location>
        <begin position="328"/>
        <end position="357"/>
    </location>
</feature>
<comment type="subcellular location">
    <subcellularLocation>
        <location evidence="1">Cytoplasm</location>
    </subcellularLocation>
</comment>
<evidence type="ECO:0000313" key="8">
    <source>
        <dbReference type="Proteomes" id="UP000030755"/>
    </source>
</evidence>
<keyword evidence="4" id="KW-0677">Repeat</keyword>
<dbReference type="AlphaFoldDB" id="A0A075B2R0"/>
<keyword evidence="5" id="KW-0653">Protein transport</keyword>
<dbReference type="Gene3D" id="1.25.10.10">
    <property type="entry name" value="Leucine-rich Repeat Variant"/>
    <property type="match status" value="1"/>
</dbReference>
<dbReference type="OrthoDB" id="951172at2759"/>
<protein>
    <submittedName>
        <fullName evidence="7">Transportin-2/Importin-like protein</fullName>
    </submittedName>
</protein>
<keyword evidence="3" id="KW-0963">Cytoplasm</keyword>
<feature type="compositionally biased region" description="Acidic residues" evidence="6">
    <location>
        <begin position="346"/>
        <end position="357"/>
    </location>
</feature>
<dbReference type="SUPFAM" id="SSF48371">
    <property type="entry name" value="ARM repeat"/>
    <property type="match status" value="1"/>
</dbReference>
<keyword evidence="8" id="KW-1185">Reference proteome</keyword>
<dbReference type="OMA" id="AQEGAMS"/>
<keyword evidence="2" id="KW-0813">Transport</keyword>
<dbReference type="HOGENOM" id="CLU_008136_1_0_1"/>
<dbReference type="InterPro" id="IPR040122">
    <property type="entry name" value="Importin_beta"/>
</dbReference>
<dbReference type="InterPro" id="IPR011989">
    <property type="entry name" value="ARM-like"/>
</dbReference>
<evidence type="ECO:0000256" key="2">
    <source>
        <dbReference type="ARBA" id="ARBA00022448"/>
    </source>
</evidence>
<reference evidence="7 8" key="1">
    <citation type="journal article" date="2013" name="Curr. Biol.">
        <title>Shared signatures of parasitism and phylogenomics unite Cryptomycota and microsporidia.</title>
        <authorList>
            <person name="James T.Y."/>
            <person name="Pelin A."/>
            <person name="Bonen L."/>
            <person name="Ahrendt S."/>
            <person name="Sain D."/>
            <person name="Corradi N."/>
            <person name="Stajich J.E."/>
        </authorList>
    </citation>
    <scope>NUCLEOTIDE SEQUENCE [LARGE SCALE GENOMIC DNA]</scope>
    <source>
        <strain evidence="7 8">CSF55</strain>
    </source>
</reference>
<evidence type="ECO:0000313" key="7">
    <source>
        <dbReference type="EMBL" id="EPZ35256.1"/>
    </source>
</evidence>
<evidence type="ECO:0000256" key="5">
    <source>
        <dbReference type="ARBA" id="ARBA00022927"/>
    </source>
</evidence>
<evidence type="ECO:0000256" key="1">
    <source>
        <dbReference type="ARBA" id="ARBA00004496"/>
    </source>
</evidence>